<feature type="transmembrane region" description="Helical" evidence="2">
    <location>
        <begin position="95"/>
        <end position="114"/>
    </location>
</feature>
<evidence type="ECO:0000313" key="3">
    <source>
        <dbReference type="EMBL" id="RVW73861.1"/>
    </source>
</evidence>
<dbReference type="PANTHER" id="PTHR46826">
    <property type="match status" value="1"/>
</dbReference>
<evidence type="ECO:0000256" key="2">
    <source>
        <dbReference type="SAM" id="Phobius"/>
    </source>
</evidence>
<sequence>MDGAEIHKQGAGKHDEGDVNEDTFCHKQGMDQLDMLYLWPFMQDWKYSVEISGFSSFSSSSCSELDSFFLFQILAIPAIPLTMSAGLLFGTLIGTIIVSISGTVRCFLLFGWVYSI</sequence>
<dbReference type="EMBL" id="QGNW01000381">
    <property type="protein sequence ID" value="RVW73861.1"/>
    <property type="molecule type" value="Genomic_DNA"/>
</dbReference>
<protein>
    <submittedName>
        <fullName evidence="3">Uncharacterized protein</fullName>
    </submittedName>
</protein>
<proteinExistence type="predicted"/>
<keyword evidence="2" id="KW-0472">Membrane</keyword>
<feature type="transmembrane region" description="Helical" evidence="2">
    <location>
        <begin position="68"/>
        <end position="89"/>
    </location>
</feature>
<evidence type="ECO:0000256" key="1">
    <source>
        <dbReference type="SAM" id="MobiDB-lite"/>
    </source>
</evidence>
<name>A0A438GNS1_VITVI</name>
<evidence type="ECO:0000313" key="4">
    <source>
        <dbReference type="Proteomes" id="UP000288805"/>
    </source>
</evidence>
<organism evidence="3 4">
    <name type="scientific">Vitis vinifera</name>
    <name type="common">Grape</name>
    <dbReference type="NCBI Taxonomy" id="29760"/>
    <lineage>
        <taxon>Eukaryota</taxon>
        <taxon>Viridiplantae</taxon>
        <taxon>Streptophyta</taxon>
        <taxon>Embryophyta</taxon>
        <taxon>Tracheophyta</taxon>
        <taxon>Spermatophyta</taxon>
        <taxon>Magnoliopsida</taxon>
        <taxon>eudicotyledons</taxon>
        <taxon>Gunneridae</taxon>
        <taxon>Pentapetalae</taxon>
        <taxon>rosids</taxon>
        <taxon>Vitales</taxon>
        <taxon>Vitaceae</taxon>
        <taxon>Viteae</taxon>
        <taxon>Vitis</taxon>
    </lineage>
</organism>
<reference evidence="3 4" key="1">
    <citation type="journal article" date="2018" name="PLoS Genet.">
        <title>Population sequencing reveals clonal diversity and ancestral inbreeding in the grapevine cultivar Chardonnay.</title>
        <authorList>
            <person name="Roach M.J."/>
            <person name="Johnson D.L."/>
            <person name="Bohlmann J."/>
            <person name="van Vuuren H.J."/>
            <person name="Jones S.J."/>
            <person name="Pretorius I.S."/>
            <person name="Schmidt S.A."/>
            <person name="Borneman A.R."/>
        </authorList>
    </citation>
    <scope>NUCLEOTIDE SEQUENCE [LARGE SCALE GENOMIC DNA]</scope>
    <source>
        <strain evidence="4">cv. Chardonnay</strain>
        <tissue evidence="3">Leaf</tissue>
    </source>
</reference>
<dbReference type="AlphaFoldDB" id="A0A438GNS1"/>
<keyword evidence="2" id="KW-0812">Transmembrane</keyword>
<feature type="region of interest" description="Disordered" evidence="1">
    <location>
        <begin position="1"/>
        <end position="20"/>
    </location>
</feature>
<keyword evidence="2" id="KW-1133">Transmembrane helix</keyword>
<dbReference type="PANTHER" id="PTHR46826:SF1">
    <property type="entry name" value="TVP38_TMEM64 FAMILY MEMBRANE PROTEIN YDJX"/>
    <property type="match status" value="1"/>
</dbReference>
<dbReference type="Proteomes" id="UP000288805">
    <property type="component" value="Unassembled WGS sequence"/>
</dbReference>
<comment type="caution">
    <text evidence="3">The sequence shown here is derived from an EMBL/GenBank/DDBJ whole genome shotgun (WGS) entry which is preliminary data.</text>
</comment>
<accession>A0A438GNS1</accession>
<dbReference type="InterPro" id="IPR053240">
    <property type="entry name" value="VTT_domain"/>
</dbReference>
<gene>
    <name evidence="3" type="ORF">CK203_059901</name>
</gene>